<dbReference type="Proteomes" id="UP001055811">
    <property type="component" value="Linkage Group LG02"/>
</dbReference>
<organism evidence="1 2">
    <name type="scientific">Cichorium intybus</name>
    <name type="common">Chicory</name>
    <dbReference type="NCBI Taxonomy" id="13427"/>
    <lineage>
        <taxon>Eukaryota</taxon>
        <taxon>Viridiplantae</taxon>
        <taxon>Streptophyta</taxon>
        <taxon>Embryophyta</taxon>
        <taxon>Tracheophyta</taxon>
        <taxon>Spermatophyta</taxon>
        <taxon>Magnoliopsida</taxon>
        <taxon>eudicotyledons</taxon>
        <taxon>Gunneridae</taxon>
        <taxon>Pentapetalae</taxon>
        <taxon>asterids</taxon>
        <taxon>campanulids</taxon>
        <taxon>Asterales</taxon>
        <taxon>Asteraceae</taxon>
        <taxon>Cichorioideae</taxon>
        <taxon>Cichorieae</taxon>
        <taxon>Cichoriinae</taxon>
        <taxon>Cichorium</taxon>
    </lineage>
</organism>
<accession>A0ACB9GE70</accession>
<keyword evidence="2" id="KW-1185">Reference proteome</keyword>
<reference evidence="2" key="1">
    <citation type="journal article" date="2022" name="Mol. Ecol. Resour.">
        <title>The genomes of chicory, endive, great burdock and yacon provide insights into Asteraceae palaeo-polyploidization history and plant inulin production.</title>
        <authorList>
            <person name="Fan W."/>
            <person name="Wang S."/>
            <person name="Wang H."/>
            <person name="Wang A."/>
            <person name="Jiang F."/>
            <person name="Liu H."/>
            <person name="Zhao H."/>
            <person name="Xu D."/>
            <person name="Zhang Y."/>
        </authorList>
    </citation>
    <scope>NUCLEOTIDE SEQUENCE [LARGE SCALE GENOMIC DNA]</scope>
    <source>
        <strain evidence="2">cv. Punajuju</strain>
    </source>
</reference>
<proteinExistence type="predicted"/>
<comment type="caution">
    <text evidence="1">The sequence shown here is derived from an EMBL/GenBank/DDBJ whole genome shotgun (WGS) entry which is preliminary data.</text>
</comment>
<protein>
    <submittedName>
        <fullName evidence="1">Uncharacterized protein</fullName>
    </submittedName>
</protein>
<name>A0ACB9GE70_CICIN</name>
<dbReference type="EMBL" id="CM042010">
    <property type="protein sequence ID" value="KAI3781778.1"/>
    <property type="molecule type" value="Genomic_DNA"/>
</dbReference>
<reference evidence="1 2" key="2">
    <citation type="journal article" date="2022" name="Mol. Ecol. Resour.">
        <title>The genomes of chicory, endive, great burdock and yacon provide insights into Asteraceae paleo-polyploidization history and plant inulin production.</title>
        <authorList>
            <person name="Fan W."/>
            <person name="Wang S."/>
            <person name="Wang H."/>
            <person name="Wang A."/>
            <person name="Jiang F."/>
            <person name="Liu H."/>
            <person name="Zhao H."/>
            <person name="Xu D."/>
            <person name="Zhang Y."/>
        </authorList>
    </citation>
    <scope>NUCLEOTIDE SEQUENCE [LARGE SCALE GENOMIC DNA]</scope>
    <source>
        <strain evidence="2">cv. Punajuju</strain>
        <tissue evidence="1">Leaves</tissue>
    </source>
</reference>
<evidence type="ECO:0000313" key="1">
    <source>
        <dbReference type="EMBL" id="KAI3781778.1"/>
    </source>
</evidence>
<evidence type="ECO:0000313" key="2">
    <source>
        <dbReference type="Proteomes" id="UP001055811"/>
    </source>
</evidence>
<sequence length="141" mass="16312">MSISLFFKTQTEVATKRALALDGSNMGGLSLKKFIHEDSNIFAFWTKSSIDVDSRNVRLKSNRYTTTNILDMVVAANIQFKEMDGVTIFEQPGEKKKVFPDWKNLMKPGNEEKDHWSHWISFMDLGRQFLNTNETVFHECL</sequence>
<gene>
    <name evidence="1" type="ORF">L2E82_11802</name>
</gene>